<comment type="caution">
    <text evidence="1">The sequence shown here is derived from an EMBL/GenBank/DDBJ whole genome shotgun (WGS) entry which is preliminary data.</text>
</comment>
<dbReference type="EMBL" id="QVID01000002">
    <property type="protein sequence ID" value="RFN57792.1"/>
    <property type="molecule type" value="Genomic_DNA"/>
</dbReference>
<reference evidence="1 2" key="1">
    <citation type="journal article" date="2007" name="Int. J. Syst. Evol. Microbiol.">
        <title>Marixanthomonas ophiurae gen. nov., sp. nov., a marine bacterium of the family Flavobacteriaceae isolated from a deep-sea brittle star.</title>
        <authorList>
            <person name="Romanenko L.A."/>
            <person name="Uchino M."/>
            <person name="Frolova G.M."/>
            <person name="Mikhailov V.V."/>
        </authorList>
    </citation>
    <scope>NUCLEOTIDE SEQUENCE [LARGE SCALE GENOMIC DNA]</scope>
    <source>
        <strain evidence="1 2">KMM 3046</strain>
    </source>
</reference>
<keyword evidence="2" id="KW-1185">Reference proteome</keyword>
<dbReference type="Proteomes" id="UP000261082">
    <property type="component" value="Unassembled WGS sequence"/>
</dbReference>
<proteinExistence type="predicted"/>
<gene>
    <name evidence="1" type="ORF">DZ858_11135</name>
</gene>
<protein>
    <submittedName>
        <fullName evidence="1">Uncharacterized protein</fullName>
    </submittedName>
</protein>
<accession>A0A3E1Q6P0</accession>
<dbReference type="AlphaFoldDB" id="A0A3E1Q6P0"/>
<dbReference type="RefSeq" id="WP_117159741.1">
    <property type="nucleotide sequence ID" value="NZ_QVID01000002.1"/>
</dbReference>
<organism evidence="1 2">
    <name type="scientific">Marixanthomonas ophiurae</name>
    <dbReference type="NCBI Taxonomy" id="387659"/>
    <lineage>
        <taxon>Bacteria</taxon>
        <taxon>Pseudomonadati</taxon>
        <taxon>Bacteroidota</taxon>
        <taxon>Flavobacteriia</taxon>
        <taxon>Flavobacteriales</taxon>
        <taxon>Flavobacteriaceae</taxon>
        <taxon>Marixanthomonas</taxon>
    </lineage>
</organism>
<sequence>MEERIKELEDTVQVLMKTNETQLETIKVFEQFIKDNTSLTKKFIAKFENIDNDIDRIIDQINGLIKTFNEQ</sequence>
<evidence type="ECO:0000313" key="2">
    <source>
        <dbReference type="Proteomes" id="UP000261082"/>
    </source>
</evidence>
<evidence type="ECO:0000313" key="1">
    <source>
        <dbReference type="EMBL" id="RFN57792.1"/>
    </source>
</evidence>
<name>A0A3E1Q6P0_9FLAO</name>